<protein>
    <recommendedName>
        <fullName evidence="4">RloB-like protein</fullName>
    </recommendedName>
</protein>
<evidence type="ECO:0000313" key="2">
    <source>
        <dbReference type="EMBL" id="ACZ31882.1"/>
    </source>
</evidence>
<dbReference type="OrthoDB" id="9796523at2"/>
<dbReference type="InterPro" id="IPR025591">
    <property type="entry name" value="RloB"/>
</dbReference>
<sequence length="223" mass="24333">MGKPPKRAIGAPRNTRRASGERAARARVLVVVGGKRTEDDYFRWVNQQIRGVNVRVVSKGRDPRGLLEEATRLRDEERATARRADDASNVYDAVWVVTDVDDFARDLAQLRGRRLDGIALAISNPCFEVWLVAHVDPNPKAAGAAVRGQARELGLVSGNDGKAPLLEQIAGRFAHAERTALRLRAQHAGVSEFPADAPSTNVDMVVRDLLDRAASSGMPVEDL</sequence>
<proteinExistence type="predicted"/>
<evidence type="ECO:0008006" key="4">
    <source>
        <dbReference type="Google" id="ProtNLM"/>
    </source>
</evidence>
<dbReference type="RefSeq" id="WP_012879624.1">
    <property type="nucleotide sequence ID" value="NC_013530.1"/>
</dbReference>
<feature type="region of interest" description="Disordered" evidence="1">
    <location>
        <begin position="1"/>
        <end position="20"/>
    </location>
</feature>
<gene>
    <name evidence="2" type="ordered locus">Xcel_2869</name>
</gene>
<reference evidence="2 3" key="2">
    <citation type="journal article" date="2010" name="Stand. Genomic Sci.">
        <title>Complete genome sequence of Xylanimonas cellulosilytica type strain (XIL07).</title>
        <authorList>
            <person name="Foster B."/>
            <person name="Pukall R."/>
            <person name="Abt B."/>
            <person name="Nolan M."/>
            <person name="Glavina Del Rio T."/>
            <person name="Chen F."/>
            <person name="Lucas S."/>
            <person name="Tice H."/>
            <person name="Pitluck S."/>
            <person name="Cheng J.-F."/>
            <person name="Chertkov O."/>
            <person name="Brettin T."/>
            <person name="Han C."/>
            <person name="Detter J.C."/>
            <person name="Bruce D."/>
            <person name="Goodwin L."/>
            <person name="Ivanova N."/>
            <person name="Mavromatis K."/>
            <person name="Pati A."/>
            <person name="Mikhailova N."/>
            <person name="Chen A."/>
            <person name="Palaniappan K."/>
            <person name="Land M."/>
            <person name="Hauser L."/>
            <person name="Chang Y.-J."/>
            <person name="Jeffries C.D."/>
            <person name="Chain P."/>
            <person name="Rohde M."/>
            <person name="Goeker M."/>
            <person name="Bristow J."/>
            <person name="Eisen J.A."/>
            <person name="Markowitz V."/>
            <person name="Hugenholtz P."/>
            <person name="Kyrpides N.C."/>
            <person name="Klenk H.-P."/>
            <person name="Lapidus A."/>
        </authorList>
    </citation>
    <scope>NUCLEOTIDE SEQUENCE [LARGE SCALE GENOMIC DNA]</scope>
    <source>
        <strain evidence="3">DSM 15894 / CECT 5975 / LMG 20990 / XIL07</strain>
    </source>
</reference>
<name>D1BYL0_XYLCX</name>
<evidence type="ECO:0000313" key="3">
    <source>
        <dbReference type="Proteomes" id="UP000002255"/>
    </source>
</evidence>
<dbReference type="KEGG" id="xce:Xcel_2869"/>
<reference evidence="3" key="1">
    <citation type="submission" date="2009-11" db="EMBL/GenBank/DDBJ databases">
        <title>The complete chromosome of Xylanimonas cellulosilytica DSM 15894.</title>
        <authorList>
            <consortium name="US DOE Joint Genome Institute (JGI-PGF)"/>
            <person name="Lucas S."/>
            <person name="Copeland A."/>
            <person name="Lapidus A."/>
            <person name="Glavina del Rio T."/>
            <person name="Dalin E."/>
            <person name="Tice H."/>
            <person name="Bruce D."/>
            <person name="Goodwin L."/>
            <person name="Pitluck S."/>
            <person name="Kyrpides N."/>
            <person name="Mavromatis K."/>
            <person name="Ivanova N."/>
            <person name="Mikhailova N."/>
            <person name="Foster B."/>
            <person name="Clum A."/>
            <person name="Brettin T."/>
            <person name="Detter J.C."/>
            <person name="Han C."/>
            <person name="Larimer F."/>
            <person name="Land M."/>
            <person name="Hauser L."/>
            <person name="Markowitz V."/>
            <person name="Cheng J.F."/>
            <person name="Hugenholtz P."/>
            <person name="Woyke T."/>
            <person name="Wu D."/>
            <person name="Gehrich-Schroeter G."/>
            <person name="Schneider S."/>
            <person name="Pukall S.R."/>
            <person name="Klenk H.P."/>
            <person name="Eisen J.A."/>
        </authorList>
    </citation>
    <scope>NUCLEOTIDE SEQUENCE [LARGE SCALE GENOMIC DNA]</scope>
    <source>
        <strain evidence="3">DSM 15894 / CECT 5975 / LMG 20990 / XIL07</strain>
    </source>
</reference>
<evidence type="ECO:0000256" key="1">
    <source>
        <dbReference type="SAM" id="MobiDB-lite"/>
    </source>
</evidence>
<dbReference type="Pfam" id="PF13707">
    <property type="entry name" value="RloB"/>
    <property type="match status" value="1"/>
</dbReference>
<accession>D1BYL0</accession>
<dbReference type="EMBL" id="CP001821">
    <property type="protein sequence ID" value="ACZ31882.1"/>
    <property type="molecule type" value="Genomic_DNA"/>
</dbReference>
<keyword evidence="3" id="KW-1185">Reference proteome</keyword>
<dbReference type="HOGENOM" id="CLU_090993_0_0_11"/>
<organism evidence="2 3">
    <name type="scientific">Xylanimonas cellulosilytica (strain DSM 15894 / JCM 12276 / CECT 5975 / KCTC 9989 / LMG 20990 / NBRC 107835 / XIL07)</name>
    <dbReference type="NCBI Taxonomy" id="446471"/>
    <lineage>
        <taxon>Bacteria</taxon>
        <taxon>Bacillati</taxon>
        <taxon>Actinomycetota</taxon>
        <taxon>Actinomycetes</taxon>
        <taxon>Micrococcales</taxon>
        <taxon>Promicromonosporaceae</taxon>
        <taxon>Xylanimonas</taxon>
    </lineage>
</organism>
<dbReference type="AlphaFoldDB" id="D1BYL0"/>
<dbReference type="STRING" id="446471.Xcel_2869"/>
<dbReference type="Proteomes" id="UP000002255">
    <property type="component" value="Chromosome"/>
</dbReference>